<name>A0A084VSZ2_ANOSI</name>
<dbReference type="EMBL" id="ATLV01016151">
    <property type="status" value="NOT_ANNOTATED_CDS"/>
    <property type="molecule type" value="Genomic_DNA"/>
</dbReference>
<dbReference type="Proteomes" id="UP000030765">
    <property type="component" value="Unassembled WGS sequence"/>
</dbReference>
<protein>
    <submittedName>
        <fullName evidence="1 2">Hydrogenase expression/formation protein HypE</fullName>
    </submittedName>
</protein>
<dbReference type="VEuPathDB" id="VectorBase:ASIC008542"/>
<evidence type="ECO:0000313" key="2">
    <source>
        <dbReference type="EnsemblMetazoa" id="ASIC008542-PA"/>
    </source>
</evidence>
<organism evidence="1">
    <name type="scientific">Anopheles sinensis</name>
    <name type="common">Mosquito</name>
    <dbReference type="NCBI Taxonomy" id="74873"/>
    <lineage>
        <taxon>Eukaryota</taxon>
        <taxon>Metazoa</taxon>
        <taxon>Ecdysozoa</taxon>
        <taxon>Arthropoda</taxon>
        <taxon>Hexapoda</taxon>
        <taxon>Insecta</taxon>
        <taxon>Pterygota</taxon>
        <taxon>Neoptera</taxon>
        <taxon>Endopterygota</taxon>
        <taxon>Diptera</taxon>
        <taxon>Nematocera</taxon>
        <taxon>Culicoidea</taxon>
        <taxon>Culicidae</taxon>
        <taxon>Anophelinae</taxon>
        <taxon>Anopheles</taxon>
    </lineage>
</organism>
<keyword evidence="3" id="KW-1185">Reference proteome</keyword>
<reference evidence="1 3" key="1">
    <citation type="journal article" date="2014" name="BMC Genomics">
        <title>Genome sequence of Anopheles sinensis provides insight into genetics basis of mosquito competence for malaria parasites.</title>
        <authorList>
            <person name="Zhou D."/>
            <person name="Zhang D."/>
            <person name="Ding G."/>
            <person name="Shi L."/>
            <person name="Hou Q."/>
            <person name="Ye Y."/>
            <person name="Xu Y."/>
            <person name="Zhou H."/>
            <person name="Xiong C."/>
            <person name="Li S."/>
            <person name="Yu J."/>
            <person name="Hong S."/>
            <person name="Yu X."/>
            <person name="Zou P."/>
            <person name="Chen C."/>
            <person name="Chang X."/>
            <person name="Wang W."/>
            <person name="Lv Y."/>
            <person name="Sun Y."/>
            <person name="Ma L."/>
            <person name="Shen B."/>
            <person name="Zhu C."/>
        </authorList>
    </citation>
    <scope>NUCLEOTIDE SEQUENCE [LARGE SCALE GENOMIC DNA]</scope>
</reference>
<proteinExistence type="predicted"/>
<evidence type="ECO:0000313" key="1">
    <source>
        <dbReference type="EMBL" id="KFB41086.1"/>
    </source>
</evidence>
<gene>
    <name evidence="1" type="ORF">ZHAS_00008542</name>
</gene>
<sequence length="109" mass="12270">MNTISVVRGTLQRHGLLTPPATRGYTPTHTHTWARFWCGWEISHFRKSDCNKRYFLQPPPAKAPVQPPVRAGCVENMQTAVCCIPTNSDNLLPVHIPQPIGTESLRIVR</sequence>
<accession>A0A084VSZ2</accession>
<evidence type="ECO:0000313" key="3">
    <source>
        <dbReference type="Proteomes" id="UP000030765"/>
    </source>
</evidence>
<dbReference type="EMBL" id="KE525057">
    <property type="protein sequence ID" value="KFB41086.1"/>
    <property type="molecule type" value="Genomic_DNA"/>
</dbReference>
<dbReference type="AlphaFoldDB" id="A0A084VSZ2"/>
<dbReference type="EnsemblMetazoa" id="ASIC008542-RA">
    <property type="protein sequence ID" value="ASIC008542-PA"/>
    <property type="gene ID" value="ASIC008542"/>
</dbReference>
<reference evidence="2" key="2">
    <citation type="submission" date="2020-05" db="UniProtKB">
        <authorList>
            <consortium name="EnsemblMetazoa"/>
        </authorList>
    </citation>
    <scope>IDENTIFICATION</scope>
</reference>